<comment type="caution">
    <text evidence="1">The sequence shown here is derived from an EMBL/GenBank/DDBJ whole genome shotgun (WGS) entry which is preliminary data.</text>
</comment>
<organism evidence="1 2">
    <name type="scientific">Auriscalpium vulgare</name>
    <dbReference type="NCBI Taxonomy" id="40419"/>
    <lineage>
        <taxon>Eukaryota</taxon>
        <taxon>Fungi</taxon>
        <taxon>Dikarya</taxon>
        <taxon>Basidiomycota</taxon>
        <taxon>Agaricomycotina</taxon>
        <taxon>Agaricomycetes</taxon>
        <taxon>Russulales</taxon>
        <taxon>Auriscalpiaceae</taxon>
        <taxon>Auriscalpium</taxon>
    </lineage>
</organism>
<dbReference type="Proteomes" id="UP000814033">
    <property type="component" value="Unassembled WGS sequence"/>
</dbReference>
<evidence type="ECO:0000313" key="1">
    <source>
        <dbReference type="EMBL" id="KAI0045829.1"/>
    </source>
</evidence>
<reference evidence="1" key="2">
    <citation type="journal article" date="2022" name="New Phytol.">
        <title>Evolutionary transition to the ectomycorrhizal habit in the genomes of a hyperdiverse lineage of mushroom-forming fungi.</title>
        <authorList>
            <person name="Looney B."/>
            <person name="Miyauchi S."/>
            <person name="Morin E."/>
            <person name="Drula E."/>
            <person name="Courty P.E."/>
            <person name="Kohler A."/>
            <person name="Kuo A."/>
            <person name="LaButti K."/>
            <person name="Pangilinan J."/>
            <person name="Lipzen A."/>
            <person name="Riley R."/>
            <person name="Andreopoulos W."/>
            <person name="He G."/>
            <person name="Johnson J."/>
            <person name="Nolan M."/>
            <person name="Tritt A."/>
            <person name="Barry K.W."/>
            <person name="Grigoriev I.V."/>
            <person name="Nagy L.G."/>
            <person name="Hibbett D."/>
            <person name="Henrissat B."/>
            <person name="Matheny P.B."/>
            <person name="Labbe J."/>
            <person name="Martin F.M."/>
        </authorList>
    </citation>
    <scope>NUCLEOTIDE SEQUENCE</scope>
    <source>
        <strain evidence="1">FP105234-sp</strain>
    </source>
</reference>
<proteinExistence type="predicted"/>
<evidence type="ECO:0000313" key="2">
    <source>
        <dbReference type="Proteomes" id="UP000814033"/>
    </source>
</evidence>
<name>A0ACB8RNT0_9AGAM</name>
<dbReference type="EMBL" id="MU275941">
    <property type="protein sequence ID" value="KAI0045829.1"/>
    <property type="molecule type" value="Genomic_DNA"/>
</dbReference>
<protein>
    <submittedName>
        <fullName evidence="1">Uncharacterized protein</fullName>
    </submittedName>
</protein>
<reference evidence="1" key="1">
    <citation type="submission" date="2021-02" db="EMBL/GenBank/DDBJ databases">
        <authorList>
            <consortium name="DOE Joint Genome Institute"/>
            <person name="Ahrendt S."/>
            <person name="Looney B.P."/>
            <person name="Miyauchi S."/>
            <person name="Morin E."/>
            <person name="Drula E."/>
            <person name="Courty P.E."/>
            <person name="Chicoki N."/>
            <person name="Fauchery L."/>
            <person name="Kohler A."/>
            <person name="Kuo A."/>
            <person name="Labutti K."/>
            <person name="Pangilinan J."/>
            <person name="Lipzen A."/>
            <person name="Riley R."/>
            <person name="Andreopoulos W."/>
            <person name="He G."/>
            <person name="Johnson J."/>
            <person name="Barry K.W."/>
            <person name="Grigoriev I.V."/>
            <person name="Nagy L."/>
            <person name="Hibbett D."/>
            <person name="Henrissat B."/>
            <person name="Matheny P.B."/>
            <person name="Labbe J."/>
            <person name="Martin F."/>
        </authorList>
    </citation>
    <scope>NUCLEOTIDE SEQUENCE</scope>
    <source>
        <strain evidence="1">FP105234-sp</strain>
    </source>
</reference>
<sequence length="260" mass="29092">MTIPSVIDARIQGLEEEEGLQTGTAQTDPSPYYNFEDPSQATATLGNSVALLREIGEICSQVPYIKGVAGVLSRIIMISDTLSINHGQWKEVNNNVQQLVSILREASQFAKDHVWIIPPDLQDILRVWLQELKNIESTLNQYHHQMTSVWRRLSCLLTHKHITVEIKYCNETLNMLSKSYQFSMASTIQATKEEYTTIQRTNTNIPAQPSIFYGRDSYMTAILKLIGNKTKLSICVGILGPGGIGKTTLALAILHHPIVE</sequence>
<gene>
    <name evidence="1" type="ORF">FA95DRAFT_1596633</name>
</gene>
<keyword evidence="2" id="KW-1185">Reference proteome</keyword>
<accession>A0ACB8RNT0</accession>
<feature type="non-terminal residue" evidence="1">
    <location>
        <position position="260"/>
    </location>
</feature>